<accession>A0A182FS80</accession>
<dbReference type="VEuPathDB" id="VectorBase:AALB009406"/>
<evidence type="ECO:0000313" key="1">
    <source>
        <dbReference type="EnsemblMetazoa" id="AALB009406-PA"/>
    </source>
</evidence>
<organism evidence="1 2">
    <name type="scientific">Anopheles albimanus</name>
    <name type="common">New world malaria mosquito</name>
    <dbReference type="NCBI Taxonomy" id="7167"/>
    <lineage>
        <taxon>Eukaryota</taxon>
        <taxon>Metazoa</taxon>
        <taxon>Ecdysozoa</taxon>
        <taxon>Arthropoda</taxon>
        <taxon>Hexapoda</taxon>
        <taxon>Insecta</taxon>
        <taxon>Pterygota</taxon>
        <taxon>Neoptera</taxon>
        <taxon>Endopterygota</taxon>
        <taxon>Diptera</taxon>
        <taxon>Nematocera</taxon>
        <taxon>Culicoidea</taxon>
        <taxon>Culicidae</taxon>
        <taxon>Anophelinae</taxon>
        <taxon>Anopheles</taxon>
    </lineage>
</organism>
<dbReference type="Proteomes" id="UP000069272">
    <property type="component" value="Chromosome 2R"/>
</dbReference>
<reference evidence="1 2" key="1">
    <citation type="journal article" date="2017" name="G3 (Bethesda)">
        <title>The Physical Genome Mapping of Anopheles albimanus Corrected Scaffold Misassemblies and Identified Interarm Rearrangements in Genus Anopheles.</title>
        <authorList>
            <person name="Artemov G.N."/>
            <person name="Peery A.N."/>
            <person name="Jiang X."/>
            <person name="Tu Z."/>
            <person name="Stegniy V.N."/>
            <person name="Sharakhova M.V."/>
            <person name="Sharakhov I.V."/>
        </authorList>
    </citation>
    <scope>NUCLEOTIDE SEQUENCE [LARGE SCALE GENOMIC DNA]</scope>
    <source>
        <strain evidence="1 2">ALBI9_A</strain>
    </source>
</reference>
<dbReference type="AlphaFoldDB" id="A0A182FS80"/>
<evidence type="ECO:0000313" key="2">
    <source>
        <dbReference type="Proteomes" id="UP000069272"/>
    </source>
</evidence>
<name>A0A182FS80_ANOAL</name>
<sequence>MYVCVTISLLVAHSTSSLLPNDLLLYTNWIRRLMEQRNLWIRWFPWFQVIGLTGPARRLNCPRNETYVLLGRPCGMSCGTYGQFCPIVKVNSCICIRGHVRNLTGICIHYTECPKTMDDVEILH</sequence>
<protein>
    <submittedName>
        <fullName evidence="1">TIL domain-containing protein</fullName>
    </submittedName>
</protein>
<proteinExistence type="predicted"/>
<reference evidence="1" key="2">
    <citation type="submission" date="2022-08" db="UniProtKB">
        <authorList>
            <consortium name="EnsemblMetazoa"/>
        </authorList>
    </citation>
    <scope>IDENTIFICATION</scope>
    <source>
        <strain evidence="1">STECLA/ALBI9_A</strain>
    </source>
</reference>
<keyword evidence="2" id="KW-1185">Reference proteome</keyword>
<dbReference type="EnsemblMetazoa" id="AALB009406-RA">
    <property type="protein sequence ID" value="AALB009406-PA"/>
    <property type="gene ID" value="AALB009406"/>
</dbReference>
<dbReference type="CDD" id="cd19941">
    <property type="entry name" value="TIL"/>
    <property type="match status" value="1"/>
</dbReference>
<dbReference type="InterPro" id="IPR036084">
    <property type="entry name" value="Ser_inhib-like_sf"/>
</dbReference>
<dbReference type="SUPFAM" id="SSF57567">
    <property type="entry name" value="Serine protease inhibitors"/>
    <property type="match status" value="1"/>
</dbReference>
<dbReference type="Gene3D" id="2.10.25.10">
    <property type="entry name" value="Laminin"/>
    <property type="match status" value="1"/>
</dbReference>